<evidence type="ECO:0000256" key="1">
    <source>
        <dbReference type="SAM" id="MobiDB-lite"/>
    </source>
</evidence>
<dbReference type="AlphaFoldDB" id="A0A7R9PB23"/>
<sequence>MNGHATPLDRFANPPTTTTSETLSTPPPPFPLPHVDRQIEPCGHVVQHEGLAIDRIADDVQWTLTKQIETKQQDYHRISAV</sequence>
<organism evidence="2">
    <name type="scientific">Timema californicum</name>
    <name type="common">California timema</name>
    <name type="synonym">Walking stick</name>
    <dbReference type="NCBI Taxonomy" id="61474"/>
    <lineage>
        <taxon>Eukaryota</taxon>
        <taxon>Metazoa</taxon>
        <taxon>Ecdysozoa</taxon>
        <taxon>Arthropoda</taxon>
        <taxon>Hexapoda</taxon>
        <taxon>Insecta</taxon>
        <taxon>Pterygota</taxon>
        <taxon>Neoptera</taxon>
        <taxon>Polyneoptera</taxon>
        <taxon>Phasmatodea</taxon>
        <taxon>Timematodea</taxon>
        <taxon>Timematoidea</taxon>
        <taxon>Timematidae</taxon>
        <taxon>Timema</taxon>
    </lineage>
</organism>
<accession>A0A7R9PB23</accession>
<reference evidence="2" key="1">
    <citation type="submission" date="2020-11" db="EMBL/GenBank/DDBJ databases">
        <authorList>
            <person name="Tran Van P."/>
        </authorList>
    </citation>
    <scope>NUCLEOTIDE SEQUENCE</scope>
</reference>
<gene>
    <name evidence="2" type="ORF">TCMB3V08_LOCUS9129</name>
</gene>
<feature type="compositionally biased region" description="Low complexity" evidence="1">
    <location>
        <begin position="14"/>
        <end position="24"/>
    </location>
</feature>
<dbReference type="EMBL" id="OE184394">
    <property type="protein sequence ID" value="CAD7576561.1"/>
    <property type="molecule type" value="Genomic_DNA"/>
</dbReference>
<feature type="region of interest" description="Disordered" evidence="1">
    <location>
        <begin position="1"/>
        <end position="33"/>
    </location>
</feature>
<proteinExistence type="predicted"/>
<evidence type="ECO:0000313" key="2">
    <source>
        <dbReference type="EMBL" id="CAD7576561.1"/>
    </source>
</evidence>
<protein>
    <submittedName>
        <fullName evidence="2">(California timema) hypothetical protein</fullName>
    </submittedName>
</protein>
<name>A0A7R9PB23_TIMCA</name>